<feature type="region of interest" description="Disordered" evidence="1">
    <location>
        <begin position="200"/>
        <end position="310"/>
    </location>
</feature>
<protein>
    <submittedName>
        <fullName evidence="2">Uncharacterized protein</fullName>
    </submittedName>
</protein>
<reference evidence="2 3" key="1">
    <citation type="submission" date="2019-05" db="EMBL/GenBank/DDBJ databases">
        <title>Emergence of the Ug99 lineage of the wheat stem rust pathogen through somatic hybridization.</title>
        <authorList>
            <person name="Li F."/>
            <person name="Upadhyaya N.M."/>
            <person name="Sperschneider J."/>
            <person name="Matny O."/>
            <person name="Nguyen-Phuc H."/>
            <person name="Mago R."/>
            <person name="Raley C."/>
            <person name="Miller M.E."/>
            <person name="Silverstein K.A.T."/>
            <person name="Henningsen E."/>
            <person name="Hirsch C.D."/>
            <person name="Visser B."/>
            <person name="Pretorius Z.A."/>
            <person name="Steffenson B.J."/>
            <person name="Schwessinger B."/>
            <person name="Dodds P.N."/>
            <person name="Figueroa M."/>
        </authorList>
    </citation>
    <scope>NUCLEOTIDE SEQUENCE [LARGE SCALE GENOMIC DNA]</scope>
    <source>
        <strain evidence="2 3">Ug99</strain>
    </source>
</reference>
<evidence type="ECO:0000313" key="2">
    <source>
        <dbReference type="EMBL" id="KAA1068666.1"/>
    </source>
</evidence>
<organism evidence="2 3">
    <name type="scientific">Puccinia graminis f. sp. tritici</name>
    <dbReference type="NCBI Taxonomy" id="56615"/>
    <lineage>
        <taxon>Eukaryota</taxon>
        <taxon>Fungi</taxon>
        <taxon>Dikarya</taxon>
        <taxon>Basidiomycota</taxon>
        <taxon>Pucciniomycotina</taxon>
        <taxon>Pucciniomycetes</taxon>
        <taxon>Pucciniales</taxon>
        <taxon>Pucciniaceae</taxon>
        <taxon>Puccinia</taxon>
    </lineage>
</organism>
<feature type="compositionally biased region" description="Pro residues" evidence="1">
    <location>
        <begin position="227"/>
        <end position="237"/>
    </location>
</feature>
<dbReference type="Proteomes" id="UP000325313">
    <property type="component" value="Unassembled WGS sequence"/>
</dbReference>
<proteinExistence type="predicted"/>
<gene>
    <name evidence="2" type="ORF">PGTUg99_035380</name>
</gene>
<feature type="compositionally biased region" description="Low complexity" evidence="1">
    <location>
        <begin position="203"/>
        <end position="214"/>
    </location>
</feature>
<evidence type="ECO:0000256" key="1">
    <source>
        <dbReference type="SAM" id="MobiDB-lite"/>
    </source>
</evidence>
<sequence>MSAIQAPNHSSILTGLFEPTYTWASVSVSDTTGKSLPNSQHGNQYGVLTTPSFFQCAGYLNSEPTNFEVNLITNTALNNILEVGALYLISGRFIALNDGSTPTLTYNHDMIFRVVGESEGGPRLKVIVAHNDWDAIARIHHRFLAKYIIPGTKNFIKTHTLYQVGREIQLLGHLVNFELEHHMAVFAVHSVSLTSGHQLGQQAACPSPSGSASPRNGRRLIKFGSQPIPPAAQPPFPLQVDGGAASTSLAHNSKGKQKAISNSDINNSDSDQEATTVPDSSSQTSLPNIARRGRHRKNILQEASKRMKQT</sequence>
<dbReference type="EMBL" id="VDEP01000505">
    <property type="protein sequence ID" value="KAA1068666.1"/>
    <property type="molecule type" value="Genomic_DNA"/>
</dbReference>
<feature type="compositionally biased region" description="Low complexity" evidence="1">
    <location>
        <begin position="260"/>
        <end position="269"/>
    </location>
</feature>
<accession>A0A5B0LX41</accession>
<name>A0A5B0LX41_PUCGR</name>
<evidence type="ECO:0000313" key="3">
    <source>
        <dbReference type="Proteomes" id="UP000325313"/>
    </source>
</evidence>
<feature type="compositionally biased region" description="Polar residues" evidence="1">
    <location>
        <begin position="273"/>
        <end position="287"/>
    </location>
</feature>
<comment type="caution">
    <text evidence="2">The sequence shown here is derived from an EMBL/GenBank/DDBJ whole genome shotgun (WGS) entry which is preliminary data.</text>
</comment>
<dbReference type="AlphaFoldDB" id="A0A5B0LX41"/>